<protein>
    <recommendedName>
        <fullName evidence="1">Phosphodiester glycosidase domain-containing protein</fullName>
    </recommendedName>
</protein>
<reference evidence="3" key="1">
    <citation type="journal article" date="2019" name="Int. J. Syst. Evol. Microbiol.">
        <title>The Global Catalogue of Microorganisms (GCM) 10K type strain sequencing project: providing services to taxonomists for standard genome sequencing and annotation.</title>
        <authorList>
            <consortium name="The Broad Institute Genomics Platform"/>
            <consortium name="The Broad Institute Genome Sequencing Center for Infectious Disease"/>
            <person name="Wu L."/>
            <person name="Ma J."/>
        </authorList>
    </citation>
    <scope>NUCLEOTIDE SEQUENCE [LARGE SCALE GENOMIC DNA]</scope>
    <source>
        <strain evidence="3">NBRC 102146</strain>
    </source>
</reference>
<keyword evidence="3" id="KW-1185">Reference proteome</keyword>
<proteinExistence type="predicted"/>
<dbReference type="EMBL" id="BSOO01000016">
    <property type="protein sequence ID" value="GLR47991.1"/>
    <property type="molecule type" value="Genomic_DNA"/>
</dbReference>
<dbReference type="InterPro" id="IPR018711">
    <property type="entry name" value="NAGPA"/>
</dbReference>
<evidence type="ECO:0000259" key="1">
    <source>
        <dbReference type="Pfam" id="PF09992"/>
    </source>
</evidence>
<organism evidence="2 3">
    <name type="scientific">Sphingomonas astaxanthinifaciens DSM 22298</name>
    <dbReference type="NCBI Taxonomy" id="1123267"/>
    <lineage>
        <taxon>Bacteria</taxon>
        <taxon>Pseudomonadati</taxon>
        <taxon>Pseudomonadota</taxon>
        <taxon>Alphaproteobacteria</taxon>
        <taxon>Sphingomonadales</taxon>
        <taxon>Sphingomonadaceae</taxon>
        <taxon>Sphingomonas</taxon>
    </lineage>
</organism>
<accession>A0ABQ5Z7K4</accession>
<name>A0ABQ5Z7K4_9SPHN</name>
<sequence length="249" mass="27033">MPMHFVWLLVLLLAACKKPEPAPETGEGPCRSLMFEGDRFTLCRDPLARLELHVAGRDGRPYRSFAALEHVLGARAPKVRFAMNAGMFDEDGRPIGLAIAGGQEVKAINRREKGGGNFHLQPNGVFLVRSDGRSEIVPSRAFEPSADIALATQSGPMLVIDGAVNARFSPDGTSRFVRNAVGIDPDGVPLFVISDSAVSFGKFARLFRDELKCRNALYLDGSVSSLWDPVNGRMDSFSGLGPMLVAFRD</sequence>
<evidence type="ECO:0000313" key="3">
    <source>
        <dbReference type="Proteomes" id="UP001156703"/>
    </source>
</evidence>
<evidence type="ECO:0000313" key="2">
    <source>
        <dbReference type="EMBL" id="GLR47991.1"/>
    </source>
</evidence>
<comment type="caution">
    <text evidence="2">The sequence shown here is derived from an EMBL/GenBank/DDBJ whole genome shotgun (WGS) entry which is preliminary data.</text>
</comment>
<dbReference type="Proteomes" id="UP001156703">
    <property type="component" value="Unassembled WGS sequence"/>
</dbReference>
<feature type="domain" description="Phosphodiester glycosidase" evidence="1">
    <location>
        <begin position="79"/>
        <end position="225"/>
    </location>
</feature>
<dbReference type="Pfam" id="PF09992">
    <property type="entry name" value="NAGPA"/>
    <property type="match status" value="1"/>
</dbReference>
<gene>
    <name evidence="2" type="ORF">GCM10007925_17040</name>
</gene>